<evidence type="ECO:0000313" key="12">
    <source>
        <dbReference type="Proteomes" id="UP001164746"/>
    </source>
</evidence>
<organism evidence="11 12">
    <name type="scientific">Mya arenaria</name>
    <name type="common">Soft-shell clam</name>
    <dbReference type="NCBI Taxonomy" id="6604"/>
    <lineage>
        <taxon>Eukaryota</taxon>
        <taxon>Metazoa</taxon>
        <taxon>Spiralia</taxon>
        <taxon>Lophotrochozoa</taxon>
        <taxon>Mollusca</taxon>
        <taxon>Bivalvia</taxon>
        <taxon>Autobranchia</taxon>
        <taxon>Heteroconchia</taxon>
        <taxon>Euheterodonta</taxon>
        <taxon>Imparidentia</taxon>
        <taxon>Neoheterodontei</taxon>
        <taxon>Myida</taxon>
        <taxon>Myoidea</taxon>
        <taxon>Myidae</taxon>
        <taxon>Mya</taxon>
    </lineage>
</organism>
<feature type="non-terminal residue" evidence="11">
    <location>
        <position position="259"/>
    </location>
</feature>
<evidence type="ECO:0000259" key="10">
    <source>
        <dbReference type="SMART" id="SM00848"/>
    </source>
</evidence>
<evidence type="ECO:0000256" key="1">
    <source>
        <dbReference type="ARBA" id="ARBA00008455"/>
    </source>
</evidence>
<dbReference type="SUPFAM" id="SSF54001">
    <property type="entry name" value="Cysteine proteinases"/>
    <property type="match status" value="1"/>
</dbReference>
<dbReference type="SMART" id="SM00848">
    <property type="entry name" value="Inhibitor_I29"/>
    <property type="match status" value="1"/>
</dbReference>
<keyword evidence="8" id="KW-0812">Transmembrane</keyword>
<proteinExistence type="inferred from homology"/>
<evidence type="ECO:0000256" key="2">
    <source>
        <dbReference type="ARBA" id="ARBA00022670"/>
    </source>
</evidence>
<name>A0ABY7EKW0_MYAAR</name>
<comment type="similarity">
    <text evidence="1">Belongs to the peptidase C1 family.</text>
</comment>
<feature type="domain" description="Peptidase C1A papain C-terminal" evidence="9">
    <location>
        <begin position="80"/>
        <end position="231"/>
    </location>
</feature>
<keyword evidence="5" id="KW-0865">Zymogen</keyword>
<feature type="transmembrane region" description="Helical" evidence="8">
    <location>
        <begin position="20"/>
        <end position="39"/>
    </location>
</feature>
<dbReference type="InterPro" id="IPR000668">
    <property type="entry name" value="Peptidase_C1A_C"/>
</dbReference>
<keyword evidence="2" id="KW-0645">Protease</keyword>
<evidence type="ECO:0000256" key="6">
    <source>
        <dbReference type="ARBA" id="ARBA00023157"/>
    </source>
</evidence>
<dbReference type="Gene3D" id="1.10.287.2250">
    <property type="match status" value="1"/>
</dbReference>
<dbReference type="InterPro" id="IPR013201">
    <property type="entry name" value="Prot_inhib_I29"/>
</dbReference>
<feature type="region of interest" description="Disordered" evidence="7">
    <location>
        <begin position="237"/>
        <end position="259"/>
    </location>
</feature>
<dbReference type="CDD" id="cd02248">
    <property type="entry name" value="Peptidase_C1A"/>
    <property type="match status" value="1"/>
</dbReference>
<dbReference type="PANTHER" id="PTHR12411">
    <property type="entry name" value="CYSTEINE PROTEASE FAMILY C1-RELATED"/>
    <property type="match status" value="1"/>
</dbReference>
<accession>A0ABY7EKW0</accession>
<evidence type="ECO:0000256" key="3">
    <source>
        <dbReference type="ARBA" id="ARBA00022801"/>
    </source>
</evidence>
<keyword evidence="8" id="KW-1133">Transmembrane helix</keyword>
<dbReference type="InterPro" id="IPR038765">
    <property type="entry name" value="Papain-like_cys_pep_sf"/>
</dbReference>
<dbReference type="InterPro" id="IPR000169">
    <property type="entry name" value="Pept_cys_AS"/>
</dbReference>
<evidence type="ECO:0000256" key="7">
    <source>
        <dbReference type="SAM" id="MobiDB-lite"/>
    </source>
</evidence>
<protein>
    <submittedName>
        <fullName evidence="11">CATL-like protein</fullName>
    </submittedName>
</protein>
<dbReference type="Proteomes" id="UP001164746">
    <property type="component" value="Chromosome 6"/>
</dbReference>
<dbReference type="InterPro" id="IPR013128">
    <property type="entry name" value="Peptidase_C1A"/>
</dbReference>
<dbReference type="SMART" id="SM00645">
    <property type="entry name" value="Pept_C1"/>
    <property type="match status" value="1"/>
</dbReference>
<sequence>KNYSSPAEETRRREIFEKNAKLIAAHNFFYAVGMISYFMDVNQFSDMTSEEWLSLYTSPLPDYTNTGNESTFLPPENFIAAPTVDWRRKGYVTPVKHQGGCGSCWAFSSTGSLEGQHYKKTGTLVSLSEQQLVDCSRSYGNHGCSGGFVNLAFDYIKRAGGIEGESDYPYRGLVRNQFTKYVVVPCLDRAILDRAEKRPNMLTLKVESRGVSGWVRLFPKGLLAREELVGQRLGPGGIHLDGPQQGKHVRHREFSHISA</sequence>
<evidence type="ECO:0000313" key="11">
    <source>
        <dbReference type="EMBL" id="WAR09034.1"/>
    </source>
</evidence>
<keyword evidence="6" id="KW-1015">Disulfide bond</keyword>
<dbReference type="Pfam" id="PF00112">
    <property type="entry name" value="Peptidase_C1"/>
    <property type="match status" value="1"/>
</dbReference>
<dbReference type="Gene3D" id="3.90.70.10">
    <property type="entry name" value="Cysteine proteinases"/>
    <property type="match status" value="1"/>
</dbReference>
<reference evidence="11" key="1">
    <citation type="submission" date="2022-11" db="EMBL/GenBank/DDBJ databases">
        <title>Centuries of genome instability and evolution in soft-shell clam transmissible cancer (bioRxiv).</title>
        <authorList>
            <person name="Hart S.F.M."/>
            <person name="Yonemitsu M.A."/>
            <person name="Giersch R.M."/>
            <person name="Beal B.F."/>
            <person name="Arriagada G."/>
            <person name="Davis B.W."/>
            <person name="Ostrander E.A."/>
            <person name="Goff S.P."/>
            <person name="Metzger M.J."/>
        </authorList>
    </citation>
    <scope>NUCLEOTIDE SEQUENCE</scope>
    <source>
        <strain evidence="11">MELC-2E11</strain>
        <tissue evidence="11">Siphon/mantle</tissue>
    </source>
</reference>
<evidence type="ECO:0000256" key="4">
    <source>
        <dbReference type="ARBA" id="ARBA00022807"/>
    </source>
</evidence>
<dbReference type="EMBL" id="CP111017">
    <property type="protein sequence ID" value="WAR09034.1"/>
    <property type="molecule type" value="Genomic_DNA"/>
</dbReference>
<dbReference type="PROSITE" id="PS00139">
    <property type="entry name" value="THIOL_PROTEASE_CYS"/>
    <property type="match status" value="1"/>
</dbReference>
<feature type="domain" description="Cathepsin propeptide inhibitor" evidence="10">
    <location>
        <begin position="1"/>
        <end position="52"/>
    </location>
</feature>
<evidence type="ECO:0000259" key="9">
    <source>
        <dbReference type="SMART" id="SM00645"/>
    </source>
</evidence>
<keyword evidence="12" id="KW-1185">Reference proteome</keyword>
<keyword evidence="3" id="KW-0378">Hydrolase</keyword>
<feature type="non-terminal residue" evidence="11">
    <location>
        <position position="1"/>
    </location>
</feature>
<keyword evidence="4" id="KW-0788">Thiol protease</keyword>
<evidence type="ECO:0000256" key="8">
    <source>
        <dbReference type="SAM" id="Phobius"/>
    </source>
</evidence>
<evidence type="ECO:0000256" key="5">
    <source>
        <dbReference type="ARBA" id="ARBA00023145"/>
    </source>
</evidence>
<keyword evidence="8" id="KW-0472">Membrane</keyword>
<gene>
    <name evidence="11" type="ORF">MAR_018992</name>
</gene>
<dbReference type="InterPro" id="IPR039417">
    <property type="entry name" value="Peptidase_C1A_papain-like"/>
</dbReference>
<dbReference type="Pfam" id="PF08246">
    <property type="entry name" value="Inhibitor_I29"/>
    <property type="match status" value="1"/>
</dbReference>